<dbReference type="NCBIfam" id="TIGR03519">
    <property type="entry name" value="T9SS_PorP_fam"/>
    <property type="match status" value="1"/>
</dbReference>
<dbReference type="EMBL" id="QTJU01000003">
    <property type="protein sequence ID" value="RFM28220.1"/>
    <property type="molecule type" value="Genomic_DNA"/>
</dbReference>
<evidence type="ECO:0000256" key="1">
    <source>
        <dbReference type="SAM" id="SignalP"/>
    </source>
</evidence>
<dbReference type="RefSeq" id="WP_116847466.1">
    <property type="nucleotide sequence ID" value="NZ_QTJU01000003.1"/>
</dbReference>
<comment type="caution">
    <text evidence="2">The sequence shown here is derived from an EMBL/GenBank/DDBJ whole genome shotgun (WGS) entry which is preliminary data.</text>
</comment>
<proteinExistence type="predicted"/>
<keyword evidence="3" id="KW-1185">Reference proteome</keyword>
<protein>
    <submittedName>
        <fullName evidence="2">Type IX secretion system membrane protein PorP/SprF</fullName>
    </submittedName>
</protein>
<evidence type="ECO:0000313" key="3">
    <source>
        <dbReference type="Proteomes" id="UP000261284"/>
    </source>
</evidence>
<sequence length="290" mass="32092">MKKLSLLTGLFLLLAWQQGMAQQYFSNTISSYFRDTYLSNPAFAGTHDKAFLYGLLNRSWIGFDGAPTLITFTGDTRFGAHSAAGVQLSSDKTGQLQRSSLKLSYAYAIPLGGNNEYIRLGFSGTTYHEQLDNSALTDGGVIDPAVKAFNDQSWHFDGDFGAIYENNRFNFSITAFNLSKWFPHLAHQPTDLQTFQVFTSYKFPVGDDLTLQPLASARFFTNTDWLFTGGGQLSYGKVFHVSAMWQNNKSFIAGASVGLGTFAEVNFFYGSGSRQSYGKQYEIGLGVPIK</sequence>
<gene>
    <name evidence="2" type="ORF">DXN05_11930</name>
</gene>
<dbReference type="Proteomes" id="UP000261284">
    <property type="component" value="Unassembled WGS sequence"/>
</dbReference>
<dbReference type="InterPro" id="IPR019861">
    <property type="entry name" value="PorP/SprF_Bacteroidetes"/>
</dbReference>
<reference evidence="2 3" key="1">
    <citation type="submission" date="2018-08" db="EMBL/GenBank/DDBJ databases">
        <title>Chitinophagaceae sp. K23C18032701, a novel bacterium isolated from forest soil.</title>
        <authorList>
            <person name="Wang C."/>
        </authorList>
    </citation>
    <scope>NUCLEOTIDE SEQUENCE [LARGE SCALE GENOMIC DNA]</scope>
    <source>
        <strain evidence="2 3">K23C18032701</strain>
    </source>
</reference>
<accession>A0A3E1NJW6</accession>
<evidence type="ECO:0000313" key="2">
    <source>
        <dbReference type="EMBL" id="RFM28220.1"/>
    </source>
</evidence>
<dbReference type="AlphaFoldDB" id="A0A3E1NJW6"/>
<feature type="chain" id="PRO_5017600353" evidence="1">
    <location>
        <begin position="22"/>
        <end position="290"/>
    </location>
</feature>
<keyword evidence="1" id="KW-0732">Signal</keyword>
<name>A0A3E1NJW6_9BACT</name>
<organism evidence="2 3">
    <name type="scientific">Deminuibacter soli</name>
    <dbReference type="NCBI Taxonomy" id="2291815"/>
    <lineage>
        <taxon>Bacteria</taxon>
        <taxon>Pseudomonadati</taxon>
        <taxon>Bacteroidota</taxon>
        <taxon>Chitinophagia</taxon>
        <taxon>Chitinophagales</taxon>
        <taxon>Chitinophagaceae</taxon>
        <taxon>Deminuibacter</taxon>
    </lineage>
</organism>
<dbReference type="OrthoDB" id="891773at2"/>
<dbReference type="Pfam" id="PF11751">
    <property type="entry name" value="PorP_SprF"/>
    <property type="match status" value="1"/>
</dbReference>
<feature type="signal peptide" evidence="1">
    <location>
        <begin position="1"/>
        <end position="21"/>
    </location>
</feature>